<feature type="region of interest" description="Disordered" evidence="1">
    <location>
        <begin position="1"/>
        <end position="30"/>
    </location>
</feature>
<feature type="compositionally biased region" description="Acidic residues" evidence="1">
    <location>
        <begin position="190"/>
        <end position="199"/>
    </location>
</feature>
<feature type="compositionally biased region" description="Basic and acidic residues" evidence="1">
    <location>
        <begin position="10"/>
        <end position="22"/>
    </location>
</feature>
<feature type="compositionally biased region" description="Low complexity" evidence="1">
    <location>
        <begin position="662"/>
        <end position="679"/>
    </location>
</feature>
<feature type="region of interest" description="Disordered" evidence="1">
    <location>
        <begin position="356"/>
        <end position="377"/>
    </location>
</feature>
<feature type="domain" description="KATNIP" evidence="2">
    <location>
        <begin position="906"/>
        <end position="1059"/>
    </location>
</feature>
<feature type="region of interest" description="Disordered" evidence="1">
    <location>
        <begin position="418"/>
        <end position="502"/>
    </location>
</feature>
<evidence type="ECO:0000256" key="1">
    <source>
        <dbReference type="SAM" id="MobiDB-lite"/>
    </source>
</evidence>
<dbReference type="PANTHER" id="PTHR21534">
    <property type="entry name" value="KATANIN-INTERACTING PROTEIN"/>
    <property type="match status" value="1"/>
</dbReference>
<dbReference type="STRING" id="361077.A0A151ZBJ9"/>
<dbReference type="InParanoid" id="A0A151ZBJ9"/>
<feature type="region of interest" description="Disordered" evidence="1">
    <location>
        <begin position="852"/>
        <end position="875"/>
    </location>
</feature>
<dbReference type="InterPro" id="IPR026704">
    <property type="entry name" value="KATNIP"/>
</dbReference>
<name>A0A151ZBJ9_TIELA</name>
<comment type="caution">
    <text evidence="3">The sequence shown here is derived from an EMBL/GenBank/DDBJ whole genome shotgun (WGS) entry which is preliminary data.</text>
</comment>
<feature type="region of interest" description="Disordered" evidence="1">
    <location>
        <begin position="65"/>
        <end position="129"/>
    </location>
</feature>
<feature type="compositionally biased region" description="Low complexity" evidence="1">
    <location>
        <begin position="211"/>
        <end position="225"/>
    </location>
</feature>
<dbReference type="EMBL" id="LODT01000035">
    <property type="protein sequence ID" value="KYQ91327.1"/>
    <property type="molecule type" value="Genomic_DNA"/>
</dbReference>
<feature type="compositionally biased region" description="Polar residues" evidence="1">
    <location>
        <begin position="111"/>
        <end position="120"/>
    </location>
</feature>
<keyword evidence="4" id="KW-1185">Reference proteome</keyword>
<proteinExistence type="predicted"/>
<accession>A0A151ZBJ9</accession>
<dbReference type="Proteomes" id="UP000076078">
    <property type="component" value="Unassembled WGS sequence"/>
</dbReference>
<feature type="compositionally biased region" description="Low complexity" evidence="1">
    <location>
        <begin position="78"/>
        <end position="107"/>
    </location>
</feature>
<dbReference type="FunCoup" id="A0A151ZBJ9">
    <property type="interactions" value="318"/>
</dbReference>
<feature type="compositionally biased region" description="Low complexity" evidence="1">
    <location>
        <begin position="695"/>
        <end position="729"/>
    </location>
</feature>
<feature type="region of interest" description="Disordered" evidence="1">
    <location>
        <begin position="1088"/>
        <end position="1109"/>
    </location>
</feature>
<feature type="compositionally biased region" description="Low complexity" evidence="1">
    <location>
        <begin position="815"/>
        <end position="833"/>
    </location>
</feature>
<organism evidence="3 4">
    <name type="scientific">Tieghemostelium lacteum</name>
    <name type="common">Slime mold</name>
    <name type="synonym">Dictyostelium lacteum</name>
    <dbReference type="NCBI Taxonomy" id="361077"/>
    <lineage>
        <taxon>Eukaryota</taxon>
        <taxon>Amoebozoa</taxon>
        <taxon>Evosea</taxon>
        <taxon>Eumycetozoa</taxon>
        <taxon>Dictyostelia</taxon>
        <taxon>Dictyosteliales</taxon>
        <taxon>Raperosteliaceae</taxon>
        <taxon>Tieghemostelium</taxon>
    </lineage>
</organism>
<protein>
    <recommendedName>
        <fullName evidence="2">KATNIP domain-containing protein</fullName>
    </recommendedName>
</protein>
<reference evidence="3 4" key="1">
    <citation type="submission" date="2015-12" db="EMBL/GenBank/DDBJ databases">
        <title>Dictyostelia acquired genes for synthesis and detection of signals that induce cell-type specialization by lateral gene transfer from prokaryotes.</title>
        <authorList>
            <person name="Gloeckner G."/>
            <person name="Schaap P."/>
        </authorList>
    </citation>
    <scope>NUCLEOTIDE SEQUENCE [LARGE SCALE GENOMIC DNA]</scope>
    <source>
        <strain evidence="3 4">TK</strain>
    </source>
</reference>
<feature type="region of interest" description="Disordered" evidence="1">
    <location>
        <begin position="811"/>
        <end position="837"/>
    </location>
</feature>
<gene>
    <name evidence="3" type="ORF">DLAC_08273</name>
</gene>
<feature type="region of interest" description="Disordered" evidence="1">
    <location>
        <begin position="141"/>
        <end position="239"/>
    </location>
</feature>
<dbReference type="OrthoDB" id="304622at2759"/>
<evidence type="ECO:0000313" key="3">
    <source>
        <dbReference type="EMBL" id="KYQ91327.1"/>
    </source>
</evidence>
<dbReference type="InterPro" id="IPR027859">
    <property type="entry name" value="KATNIP_dom"/>
</dbReference>
<feature type="compositionally biased region" description="Polar residues" evidence="1">
    <location>
        <begin position="226"/>
        <end position="237"/>
    </location>
</feature>
<feature type="domain" description="KATNIP" evidence="2">
    <location>
        <begin position="1183"/>
        <end position="1579"/>
    </location>
</feature>
<feature type="compositionally biased region" description="Low complexity" evidence="1">
    <location>
        <begin position="468"/>
        <end position="479"/>
    </location>
</feature>
<feature type="compositionally biased region" description="Acidic residues" evidence="1">
    <location>
        <begin position="148"/>
        <end position="182"/>
    </location>
</feature>
<evidence type="ECO:0000259" key="2">
    <source>
        <dbReference type="Pfam" id="PF14652"/>
    </source>
</evidence>
<feature type="region of interest" description="Disordered" evidence="1">
    <location>
        <begin position="597"/>
        <end position="729"/>
    </location>
</feature>
<dbReference type="Pfam" id="PF14652">
    <property type="entry name" value="DUF4457"/>
    <property type="match status" value="2"/>
</dbReference>
<feature type="compositionally biased region" description="Low complexity" evidence="1">
    <location>
        <begin position="622"/>
        <end position="633"/>
    </location>
</feature>
<feature type="compositionally biased region" description="Polar residues" evidence="1">
    <location>
        <begin position="852"/>
        <end position="870"/>
    </location>
</feature>
<dbReference type="PANTHER" id="PTHR21534:SF0">
    <property type="entry name" value="KATANIN-INTERACTING PROTEIN"/>
    <property type="match status" value="1"/>
</dbReference>
<feature type="compositionally biased region" description="Low complexity" evidence="1">
    <location>
        <begin position="418"/>
        <end position="434"/>
    </location>
</feature>
<feature type="region of interest" description="Disordered" evidence="1">
    <location>
        <begin position="318"/>
        <end position="337"/>
    </location>
</feature>
<sequence length="1615" mass="180671">MYNRRNNNWRLDHHNQDDEQQKKPLISPRGISSSIAQDLNDTMILDINVHNKNLNIINEFSNDLQNQQNQQPQPPISQPNIVQMKTPSPRNSSPRSNSSSPRSSSPRSIKEQNGNGNTKDQPPLVSPRSLNLKGLKSYYQHHQQSYRDDDEDQEDDYEDEENEEEEEEEEEEVKTEDEDIESSDDKTSTTEEEEEEEEREFSYSTGEEEFSSTTTSTSSSELEQSLKNANSPSTKPPITSAVVVDKKKIFSLPLQNIQAPPTTFRAPPQQSFRHDQTNHLISPRRIHSTSNIHSFAPGWQNKSMELIHSDIKKKTIKDYSDTPQEQDDSVQLGSSSEFDDLKSKKLILQLKNYEIMQQQQQQQHHHHQQPPSHNAQVLKPSTKQLSSLDEDIIYTNNNNNSGSNSINISNSPSKIKNSINSNISSSNPSSSSSSTAPTKYKTVKQPLTRVLSAPTIRFNSSPTPPSQQSPSSSSPTQLSGGSGGFTPTHVRNTSRGKLPHKPSFLDIESLKQSSVKPSMVPAGVVGTSSPPLSPISTSPSNEIMHKVLNIASDPLKQKKLIELLNQFEIDSPNSSPINLNTPAIPSSLHLNLQSLSSSPSTKIISPTISPSPSPRDHYTNSHQPQHQPQQPQQIEEKKRPSAIRKRSEPILNLTPRTKEMLSNSQSNSSSITHNSTSGTKPTRTIIISPGNAMEPLNPQSSSPVLNLSSSSSNSNSTSPSSSSLNLSPSAGKSKFTLNLDSVKTPSSPLSSSTSVTSRLPIRKLSGNGVTKTISNIPLPNSSSPASILISPRKIYNSSEIIQQQYQSNIIDNHHNSSSSSSNSSNSSNNNNNNQHTPLIHHLVPNLNLQTSNKMALSKQQQESQPNQPLSPHSHLHTFDVDSIVNIKSSQQLHMTANPHGKTLLISIFSTWGDSYFVGLSGIDLFDNQGRYIRLKDTKSQIKAQPSDINDLSNYTNDPRTVDKIMDDNPRTCDDMHLWLAPFTHGQVNTITIQLDQPTTLSLIRIWNYNKSRIHSYRGAKDIEIKLDGHVIFKGSIKKAPGSLQGCEDSAEYIVLTDQEDILTLIETNDPFNSIIQCDQTDVLPEELIVKNRPTTSDNSKSPEDESNTTYLKRETQNHLNEYYSNLSKVDGRPLTSAVYRNTNTSNSDKQQQQTVINNNNQSPQIDLPMDPNFYPKGRKLKFTFLSTWGDKFYLGLTSFQIFDCNYKLIPIQVKDITASPKDINVVPGHSGDYRTLDKLIDSVNVTTNDQHMWLIPFQSPENNSGTNQSNNSNNSGYYHHVGEHYLTVEFPTIQSISCIRVWNYNKGQEDTCRGAKKVAITLDSQNLSPFTGYHIFRKSPGHSNFDFGQTISFYNWDKPLSPGKEISINNNNNNNININNINSNSIVNNNITVTNKQNEYNSLDLPSGFVIKFVILSTLGDTNYVGLNGLEIYDHNGNLIKPNKNNILSIPTSSIAKLSTEFSSDSRTIDKLFDGINNTFNDQHMWLAPFYPPLGCQPSQQPHPSTLFNQHPNHQLKVNNPLSWNDKPMGTISNTIYIYFDKPITIGMIKIWNYSKTINRGVEEFEIYLDDYIIYKGKLLASPSIYDLKQKSIQFLDGDDLPNNIDFSQSILFQK</sequence>
<feature type="compositionally biased region" description="Low complexity" evidence="1">
    <location>
        <begin position="597"/>
        <end position="610"/>
    </location>
</feature>
<evidence type="ECO:0000313" key="4">
    <source>
        <dbReference type="Proteomes" id="UP000076078"/>
    </source>
</evidence>